<dbReference type="InterPro" id="IPR050324">
    <property type="entry name" value="CDP-alcohol_PTase-I"/>
</dbReference>
<name>A0A7S1CTQ2_9CHLO</name>
<protein>
    <recommendedName>
        <fullName evidence="14">CDP-diacylglycerol--glycerol-3-phosphate 3-phosphatidyltransferase</fullName>
    </recommendedName>
</protein>
<proteinExistence type="inferred from homology"/>
<comment type="similarity">
    <text evidence="2 11">Belongs to the CDP-alcohol phosphatidyltransferase class-I family.</text>
</comment>
<dbReference type="InterPro" id="IPR000462">
    <property type="entry name" value="CDP-OH_P_trans"/>
</dbReference>
<evidence type="ECO:0000313" key="13">
    <source>
        <dbReference type="EMBL" id="CAD8928159.1"/>
    </source>
</evidence>
<keyword evidence="8 12" id="KW-0472">Membrane</keyword>
<sequence length="283" mass="30699">MFQCIRKLHGTLDIHRRRQGTAVSSSAAPCCFSSAQYTSPVTTRHGISKRSMRLYSPLVYDTTLRQDMRIQRRGGEVPPCASSSQDAQTTLFTIPTMLTLARVVAIPALVACWCSQMWMWCWGLFIGASVTDFFDGYLARAWNCSTPFGAFLDPVADKLMVATILILIGTVPIPAGYFAGNTWILPVTACIIIAREITMSALREWGAALGPEAHSAVAVNALGKYKTSSQMASLVLLLGAKTTVVSPWEALATDTGLALLGIAACLTVSSLVSYFRGLWKFMV</sequence>
<evidence type="ECO:0000256" key="5">
    <source>
        <dbReference type="ARBA" id="ARBA00022692"/>
    </source>
</evidence>
<keyword evidence="7" id="KW-0443">Lipid metabolism</keyword>
<keyword evidence="4 11" id="KW-0808">Transferase</keyword>
<evidence type="ECO:0000256" key="11">
    <source>
        <dbReference type="RuleBase" id="RU003750"/>
    </source>
</evidence>
<evidence type="ECO:0000256" key="10">
    <source>
        <dbReference type="ARBA" id="ARBA00023264"/>
    </source>
</evidence>
<keyword evidence="3" id="KW-0444">Lipid biosynthesis</keyword>
<dbReference type="AlphaFoldDB" id="A0A7S1CTQ2"/>
<gene>
    <name evidence="13" type="ORF">POKL1161_LOCUS512</name>
</gene>
<evidence type="ECO:0000256" key="9">
    <source>
        <dbReference type="ARBA" id="ARBA00023209"/>
    </source>
</evidence>
<dbReference type="Gene3D" id="1.20.120.1760">
    <property type="match status" value="1"/>
</dbReference>
<reference evidence="13" key="1">
    <citation type="submission" date="2021-01" db="EMBL/GenBank/DDBJ databases">
        <authorList>
            <person name="Corre E."/>
            <person name="Pelletier E."/>
            <person name="Niang G."/>
            <person name="Scheremetjew M."/>
            <person name="Finn R."/>
            <person name="Kale V."/>
            <person name="Holt S."/>
            <person name="Cochrane G."/>
            <person name="Meng A."/>
            <person name="Brown T."/>
            <person name="Cohen L."/>
        </authorList>
    </citation>
    <scope>NUCLEOTIDE SEQUENCE</scope>
    <source>
        <strain evidence="13">CCMP2329</strain>
    </source>
</reference>
<dbReference type="EMBL" id="HBFV01000752">
    <property type="protein sequence ID" value="CAD8928159.1"/>
    <property type="molecule type" value="Transcribed_RNA"/>
</dbReference>
<evidence type="ECO:0000256" key="7">
    <source>
        <dbReference type="ARBA" id="ARBA00023098"/>
    </source>
</evidence>
<comment type="subcellular location">
    <subcellularLocation>
        <location evidence="1">Membrane</location>
        <topology evidence="1">Multi-pass membrane protein</topology>
    </subcellularLocation>
</comment>
<dbReference type="InterPro" id="IPR043130">
    <property type="entry name" value="CDP-OH_PTrfase_TM_dom"/>
</dbReference>
<accession>A0A7S1CTQ2</accession>
<evidence type="ECO:0000256" key="1">
    <source>
        <dbReference type="ARBA" id="ARBA00004141"/>
    </source>
</evidence>
<dbReference type="GO" id="GO:0046474">
    <property type="term" value="P:glycerophospholipid biosynthetic process"/>
    <property type="evidence" value="ECO:0007669"/>
    <property type="project" value="TreeGrafter"/>
</dbReference>
<dbReference type="NCBIfam" id="TIGR00560">
    <property type="entry name" value="pgsA"/>
    <property type="match status" value="1"/>
</dbReference>
<feature type="transmembrane region" description="Helical" evidence="12">
    <location>
        <begin position="91"/>
        <end position="111"/>
    </location>
</feature>
<keyword evidence="5 12" id="KW-0812">Transmembrane</keyword>
<evidence type="ECO:0000256" key="6">
    <source>
        <dbReference type="ARBA" id="ARBA00022989"/>
    </source>
</evidence>
<keyword evidence="6 12" id="KW-1133">Transmembrane helix</keyword>
<dbReference type="InterPro" id="IPR048254">
    <property type="entry name" value="CDP_ALCOHOL_P_TRANSF_CS"/>
</dbReference>
<dbReference type="InterPro" id="IPR004570">
    <property type="entry name" value="Phosphatidylglycerol_P_synth"/>
</dbReference>
<dbReference type="PROSITE" id="PS00379">
    <property type="entry name" value="CDP_ALCOHOL_P_TRANSF"/>
    <property type="match status" value="1"/>
</dbReference>
<keyword evidence="9" id="KW-0594">Phospholipid biosynthesis</keyword>
<feature type="transmembrane region" description="Helical" evidence="12">
    <location>
        <begin position="159"/>
        <end position="179"/>
    </location>
</feature>
<evidence type="ECO:0000256" key="2">
    <source>
        <dbReference type="ARBA" id="ARBA00010441"/>
    </source>
</evidence>
<evidence type="ECO:0000256" key="12">
    <source>
        <dbReference type="SAM" id="Phobius"/>
    </source>
</evidence>
<dbReference type="PANTHER" id="PTHR14269:SF62">
    <property type="entry name" value="CDP-DIACYLGLYCEROL--GLYCEROL-3-PHOSPHATE 3-PHOSPHATIDYLTRANSFERASE 1, CHLOROPLASTIC"/>
    <property type="match status" value="1"/>
</dbReference>
<evidence type="ECO:0000256" key="3">
    <source>
        <dbReference type="ARBA" id="ARBA00022516"/>
    </source>
</evidence>
<organism evidence="13">
    <name type="scientific">Picochlorum oklahomense</name>
    <dbReference type="NCBI Taxonomy" id="249345"/>
    <lineage>
        <taxon>Eukaryota</taxon>
        <taxon>Viridiplantae</taxon>
        <taxon>Chlorophyta</taxon>
        <taxon>core chlorophytes</taxon>
        <taxon>Trebouxiophyceae</taxon>
        <taxon>Trebouxiophyceae incertae sedis</taxon>
        <taxon>Picochlorum</taxon>
    </lineage>
</organism>
<evidence type="ECO:0000256" key="4">
    <source>
        <dbReference type="ARBA" id="ARBA00022679"/>
    </source>
</evidence>
<dbReference type="Pfam" id="PF01066">
    <property type="entry name" value="CDP-OH_P_transf"/>
    <property type="match status" value="1"/>
</dbReference>
<dbReference type="GO" id="GO:0016020">
    <property type="term" value="C:membrane"/>
    <property type="evidence" value="ECO:0007669"/>
    <property type="project" value="UniProtKB-SubCell"/>
</dbReference>
<evidence type="ECO:0000256" key="8">
    <source>
        <dbReference type="ARBA" id="ARBA00023136"/>
    </source>
</evidence>
<dbReference type="PANTHER" id="PTHR14269">
    <property type="entry name" value="CDP-DIACYLGLYCEROL--GLYCEROL-3-PHOSPHATE 3-PHOSPHATIDYLTRANSFERASE-RELATED"/>
    <property type="match status" value="1"/>
</dbReference>
<dbReference type="GO" id="GO:0008444">
    <property type="term" value="F:CDP-diacylglycerol-glycerol-3-phosphate 3-phosphatidyltransferase activity"/>
    <property type="evidence" value="ECO:0007669"/>
    <property type="project" value="InterPro"/>
</dbReference>
<keyword evidence="10" id="KW-1208">Phospholipid metabolism</keyword>
<evidence type="ECO:0008006" key="14">
    <source>
        <dbReference type="Google" id="ProtNLM"/>
    </source>
</evidence>
<feature type="transmembrane region" description="Helical" evidence="12">
    <location>
        <begin position="256"/>
        <end position="275"/>
    </location>
</feature>